<reference evidence="1 2" key="1">
    <citation type="submission" date="2016-06" db="EMBL/GenBank/DDBJ databases">
        <authorList>
            <person name="Kjaerup R.B."/>
            <person name="Dalgaard T.S."/>
            <person name="Juul-Madsen H.R."/>
        </authorList>
    </citation>
    <scope>NUCLEOTIDE SEQUENCE [LARGE SCALE GENOMIC DNA]</scope>
</reference>
<evidence type="ECO:0000313" key="1">
    <source>
        <dbReference type="EMBL" id="SMQ52879.1"/>
    </source>
</evidence>
<accession>A0A1X7RZS2</accession>
<protein>
    <submittedName>
        <fullName evidence="1">Uncharacterized protein</fullName>
    </submittedName>
</protein>
<name>A0A1X7RZS2_ZYMT9</name>
<keyword evidence="2" id="KW-1185">Reference proteome</keyword>
<proteinExistence type="predicted"/>
<organism evidence="1 2">
    <name type="scientific">Zymoseptoria tritici (strain ST99CH_3D7)</name>
    <dbReference type="NCBI Taxonomy" id="1276538"/>
    <lineage>
        <taxon>Eukaryota</taxon>
        <taxon>Fungi</taxon>
        <taxon>Dikarya</taxon>
        <taxon>Ascomycota</taxon>
        <taxon>Pezizomycotina</taxon>
        <taxon>Dothideomycetes</taxon>
        <taxon>Dothideomycetidae</taxon>
        <taxon>Mycosphaerellales</taxon>
        <taxon>Mycosphaerellaceae</taxon>
        <taxon>Zymoseptoria</taxon>
    </lineage>
</organism>
<dbReference type="Proteomes" id="UP000215127">
    <property type="component" value="Chromosome 7"/>
</dbReference>
<evidence type="ECO:0000313" key="2">
    <source>
        <dbReference type="Proteomes" id="UP000215127"/>
    </source>
</evidence>
<gene>
    <name evidence="1" type="ORF">ZT3D7_G8032</name>
</gene>
<dbReference type="AlphaFoldDB" id="A0A1X7RZS2"/>
<dbReference type="EMBL" id="LT853698">
    <property type="protein sequence ID" value="SMQ52879.1"/>
    <property type="molecule type" value="Genomic_DNA"/>
</dbReference>
<sequence length="104" mass="11514">MGIRQASPSDFPPPGTPVVHLLHLRHDIMNEASNRAAGQAIQILGIEGVTATTGGGIVWEGVPIVWEIKTDIAVYWRTREWILRIEGVVGFDSEEDARRMGWIP</sequence>